<evidence type="ECO:0000256" key="18">
    <source>
        <dbReference type="ARBA" id="ARBA00036295"/>
    </source>
</evidence>
<dbReference type="EC" id="2.4.1.-" evidence="24"/>
<dbReference type="PANTHER" id="PTHR11929">
    <property type="entry name" value="ALPHA- 1,3 -FUCOSYLTRANSFERASE"/>
    <property type="match status" value="1"/>
</dbReference>
<evidence type="ECO:0000256" key="3">
    <source>
        <dbReference type="ARBA" id="ARBA00008919"/>
    </source>
</evidence>
<evidence type="ECO:0000256" key="2">
    <source>
        <dbReference type="ARBA" id="ARBA00004934"/>
    </source>
</evidence>
<dbReference type="InterPro" id="IPR055270">
    <property type="entry name" value="Glyco_tran_10_C"/>
</dbReference>
<comment type="catalytic activity">
    <reaction evidence="18">
        <text>alpha-N-glycoloylneuraminosyl-(2-&gt;3)-beta-D-galactosyl-(1-&gt;4)-N-acetyl-beta-D-glucosaminyl-(1-&gt;3)-beta-D-galactosyl-(1-&gt;4)-N-acetyl-beta-D-glucosaminyl-(1-&gt;3)-beta-D-galactosyl-(1-&gt;4)-beta-D-glucosyl-(1&lt;-&gt;1')-ceramide + GDP-beta-L-fucose = alpha-N-glycoloylneuraminosyl-(2-&gt;3)-beta-D-galactosyl-(1-&gt;4)-N-acetyl-beta-D-glucosaminyl-(1-&gt;3)-beta-D-galactosyl-(1-&gt;4)-[alpha-L-fucosyl-(1-&gt;3)]-N-acetyl-beta-D-glucosaminyl-(1-&gt;3)-beta-D-galactosyl-(1-&gt;4)-beta-D-glucosyl-(1&lt;-&gt;1')-ceramide + GDP + H(+)</text>
        <dbReference type="Rhea" id="RHEA:48388"/>
        <dbReference type="ChEBI" id="CHEBI:15378"/>
        <dbReference type="ChEBI" id="CHEBI:57273"/>
        <dbReference type="ChEBI" id="CHEBI:58189"/>
        <dbReference type="ChEBI" id="CHEBI:90383"/>
        <dbReference type="ChEBI" id="CHEBI:90384"/>
    </reaction>
    <physiologicalReaction direction="left-to-right" evidence="18">
        <dbReference type="Rhea" id="RHEA:48389"/>
    </physiologicalReaction>
</comment>
<keyword evidence="14" id="KW-0325">Glycoprotein</keyword>
<proteinExistence type="inferred from homology"/>
<sequence length="382" mass="44827">MMETRRSCPHILIAAMFLSCVFAIFYVYHSPTMNCLHCPAVQVSKHKDCPDACINHTQLINDTCAVNVTVVKETEPKPSSPSQTDTLLLIWIWPFGRNVTSQSCSWLFQIEGCQLTDDRNLFNTAHGILFHHRDIHEDLSNMPTLPRPYFQKWVWMNMESPSNSALKPRLNDLFNLTTSYRRDSDITVPYGQTSERSADDRTFEIPKKEKFICWIVTNWNPDYERSKYYEKLKEHVSVETFGDSFDRHVSDGDYPKLVSSCKFYLSFENSIHEDYITEKLYNPMKLGTVPVVLGPPRKNYEKFIPAEAFIHVDDFKTAEELAAHLKVLHENPDMYVKYFGWRERYAVRGTWFGLEHACRSCDHIRRNRNYRTVNDLNTWYWG</sequence>
<comment type="catalytic activity">
    <reaction evidence="19">
        <text>an N-acetyl-alpha-neuraminyl-(2-&gt;3)-beta-D-galactosyl-(1-&gt;4)-N-acetyl-beta-D-glucosaminyl derivative + GDP-beta-L-fucose = an alpha-Neu5Ac-(2-&gt;3)-beta-D-Gal-(1-&gt;4)-[alpha-L-Fuc-(1-&gt;3)]-beta-D-GlcNAc derivative + GDP + H(+)</text>
        <dbReference type="Rhea" id="RHEA:56076"/>
        <dbReference type="ChEBI" id="CHEBI:15378"/>
        <dbReference type="ChEBI" id="CHEBI:57273"/>
        <dbReference type="ChEBI" id="CHEBI:58189"/>
        <dbReference type="ChEBI" id="CHEBI:136545"/>
        <dbReference type="ChEBI" id="CHEBI:139509"/>
    </reaction>
    <physiologicalReaction direction="left-to-right" evidence="19">
        <dbReference type="Rhea" id="RHEA:56077"/>
    </physiologicalReaction>
</comment>
<comment type="pathway">
    <text evidence="2">Glycolipid biosynthesis.</text>
</comment>
<dbReference type="InterPro" id="IPR038577">
    <property type="entry name" value="GT10-like_C_sf"/>
</dbReference>
<comment type="catalytic activity">
    <reaction evidence="16">
        <text>alpha-D-galactosyl-(1-&gt;3)-beta-D-galactosyl-(1-&gt;4)-N-acetyl-beta-D-glucosaminyl-(1-&gt;3)-beta-D-galactosyl-(1-&gt;4)-beta-D-glucosyl-(1&lt;-&gt;1')-ceramide + GDP-beta-L-fucose = a neolactoside IV(3)-alpha-Gal,III(3)-alpha-Fuc-nLc4Cer + GDP + H(+)</text>
        <dbReference type="Rhea" id="RHEA:48380"/>
        <dbReference type="ChEBI" id="CHEBI:15378"/>
        <dbReference type="ChEBI" id="CHEBI:57273"/>
        <dbReference type="ChEBI" id="CHEBI:58189"/>
        <dbReference type="ChEBI" id="CHEBI:90380"/>
        <dbReference type="ChEBI" id="CHEBI:90381"/>
    </reaction>
    <physiologicalReaction direction="left-to-right" evidence="16">
        <dbReference type="Rhea" id="RHEA:48381"/>
    </physiologicalReaction>
</comment>
<dbReference type="PROSITE" id="PS51257">
    <property type="entry name" value="PROKAR_LIPOPROTEIN"/>
    <property type="match status" value="1"/>
</dbReference>
<comment type="subcellular location">
    <subcellularLocation>
        <location evidence="24">Golgi apparatus</location>
        <location evidence="24">Golgi stack membrane</location>
        <topology evidence="24">Single-pass type II membrane protein</topology>
    </subcellularLocation>
    <subcellularLocation>
        <location evidence="21">Golgi apparatus</location>
        <location evidence="21">trans-Golgi network membrane</location>
        <topology evidence="21">Single-pass type II membrane protein</topology>
    </subcellularLocation>
</comment>
<evidence type="ECO:0000256" key="13">
    <source>
        <dbReference type="ARBA" id="ARBA00023157"/>
    </source>
</evidence>
<dbReference type="FunFam" id="3.40.50.11660:FF:000001">
    <property type="entry name" value="alpha-(1,3)-fucosyltransferase 9"/>
    <property type="match status" value="1"/>
</dbReference>
<comment type="subunit">
    <text evidence="4">Homodimer.</text>
</comment>
<evidence type="ECO:0000256" key="6">
    <source>
        <dbReference type="ARBA" id="ARBA00022679"/>
    </source>
</evidence>
<evidence type="ECO:0000256" key="4">
    <source>
        <dbReference type="ARBA" id="ARBA00011738"/>
    </source>
</evidence>
<evidence type="ECO:0000313" key="27">
    <source>
        <dbReference type="EMBL" id="KAI7798693.1"/>
    </source>
</evidence>
<comment type="catalytic activity">
    <reaction evidence="20">
        <text>a neolactoside nLc4Cer + GDP-beta-L-fucose = a neolactoside III(3)-alpha-Fuc-nLc4Cer + GDP + H(+)</text>
        <dbReference type="Rhea" id="RHEA:48376"/>
        <dbReference type="ChEBI" id="CHEBI:15378"/>
        <dbReference type="ChEBI" id="CHEBI:57273"/>
        <dbReference type="ChEBI" id="CHEBI:58189"/>
        <dbReference type="ChEBI" id="CHEBI:90376"/>
        <dbReference type="ChEBI" id="CHEBI:90379"/>
    </reaction>
    <physiologicalReaction direction="left-to-right" evidence="20">
        <dbReference type="Rhea" id="RHEA:48377"/>
    </physiologicalReaction>
</comment>
<evidence type="ECO:0000256" key="1">
    <source>
        <dbReference type="ARBA" id="ARBA00004922"/>
    </source>
</evidence>
<evidence type="ECO:0000256" key="16">
    <source>
        <dbReference type="ARBA" id="ARBA00036053"/>
    </source>
</evidence>
<dbReference type="Gene3D" id="3.40.50.11660">
    <property type="entry name" value="Glycosyl transferase family 10, C-terminal domain"/>
    <property type="match status" value="1"/>
</dbReference>
<dbReference type="Pfam" id="PF17039">
    <property type="entry name" value="Glyco_tran_10_N"/>
    <property type="match status" value="1"/>
</dbReference>
<evidence type="ECO:0000256" key="15">
    <source>
        <dbReference type="ARBA" id="ARBA00029329"/>
    </source>
</evidence>
<dbReference type="AlphaFoldDB" id="A0A9W7WIH7"/>
<evidence type="ECO:0000256" key="19">
    <source>
        <dbReference type="ARBA" id="ARBA00036481"/>
    </source>
</evidence>
<dbReference type="GO" id="GO:0017083">
    <property type="term" value="F:4-galactosyl-N-acetylglucosaminide 3-alpha-L-fucosyltransferase activity"/>
    <property type="evidence" value="ECO:0007669"/>
    <property type="project" value="UniProtKB-EC"/>
</dbReference>
<organism evidence="27 28">
    <name type="scientific">Triplophysa rosa</name>
    <name type="common">Cave loach</name>
    <dbReference type="NCBI Taxonomy" id="992332"/>
    <lineage>
        <taxon>Eukaryota</taxon>
        <taxon>Metazoa</taxon>
        <taxon>Chordata</taxon>
        <taxon>Craniata</taxon>
        <taxon>Vertebrata</taxon>
        <taxon>Euteleostomi</taxon>
        <taxon>Actinopterygii</taxon>
        <taxon>Neopterygii</taxon>
        <taxon>Teleostei</taxon>
        <taxon>Ostariophysi</taxon>
        <taxon>Cypriniformes</taxon>
        <taxon>Nemacheilidae</taxon>
        <taxon>Triplophysa</taxon>
    </lineage>
</organism>
<feature type="transmembrane region" description="Helical" evidence="24">
    <location>
        <begin position="12"/>
        <end position="29"/>
    </location>
</feature>
<evidence type="ECO:0000256" key="24">
    <source>
        <dbReference type="RuleBase" id="RU003832"/>
    </source>
</evidence>
<dbReference type="InterPro" id="IPR001503">
    <property type="entry name" value="Glyco_trans_10"/>
</dbReference>
<evidence type="ECO:0000256" key="10">
    <source>
        <dbReference type="ARBA" id="ARBA00023034"/>
    </source>
</evidence>
<dbReference type="Proteomes" id="UP001059041">
    <property type="component" value="Linkage Group LG16"/>
</dbReference>
<evidence type="ECO:0000313" key="28">
    <source>
        <dbReference type="Proteomes" id="UP001059041"/>
    </source>
</evidence>
<comment type="catalytic activity">
    <reaction evidence="23">
        <text>an alpha-L-Fuc-(1-&gt;2)-beta-D-Gal-(1-&gt;4)-beta-D-GlcNAc derivative + GDP-beta-L-fucose = an alpha-L-Fuc-(1-&gt;2)-beta-D-Gal-(1-&gt;4)-[alpha-L-Fuc-(1-&gt;3)]-beta-D-GlcNAc derivative + GDP + H(+)</text>
        <dbReference type="Rhea" id="RHEA:77191"/>
        <dbReference type="ChEBI" id="CHEBI:15378"/>
        <dbReference type="ChEBI" id="CHEBI:57273"/>
        <dbReference type="ChEBI" id="CHEBI:58189"/>
        <dbReference type="ChEBI" id="CHEBI:133510"/>
        <dbReference type="ChEBI" id="CHEBI:195560"/>
    </reaction>
    <physiologicalReaction direction="left-to-right" evidence="23">
        <dbReference type="Rhea" id="RHEA:77192"/>
    </physiologicalReaction>
</comment>
<evidence type="ECO:0000256" key="14">
    <source>
        <dbReference type="ARBA" id="ARBA00023180"/>
    </source>
</evidence>
<evidence type="ECO:0000256" key="5">
    <source>
        <dbReference type="ARBA" id="ARBA00022676"/>
    </source>
</evidence>
<evidence type="ECO:0000256" key="7">
    <source>
        <dbReference type="ARBA" id="ARBA00022692"/>
    </source>
</evidence>
<keyword evidence="10 24" id="KW-0333">Golgi apparatus</keyword>
<keyword evidence="12 24" id="KW-0472">Membrane</keyword>
<comment type="catalytic activity">
    <reaction evidence="22">
        <text>beta-D-Gal-(1-&gt;4)-beta-D-GlcNAc-(1-&gt;3)-beta-D-Gal-(1-&gt;4)-D-Glc + GDP-beta-L-fucose = beta-D-Gal-(1-&gt;4)-[alpha-L-Fuc-(1-&gt;3)]-beta-D-GlcNAc-(1-&gt;3)-beta-D-Gal-(1-&gt;4)-D-Glc + GDP + H(+)</text>
        <dbReference type="Rhea" id="RHEA:77187"/>
        <dbReference type="ChEBI" id="CHEBI:15378"/>
        <dbReference type="ChEBI" id="CHEBI:57273"/>
        <dbReference type="ChEBI" id="CHEBI:58189"/>
        <dbReference type="ChEBI" id="CHEBI:60239"/>
        <dbReference type="ChEBI" id="CHEBI:61352"/>
    </reaction>
    <physiologicalReaction direction="left-to-right" evidence="22">
        <dbReference type="Rhea" id="RHEA:77188"/>
    </physiologicalReaction>
</comment>
<protein>
    <recommendedName>
        <fullName evidence="24">Fucosyltransferase</fullName>
        <ecNumber evidence="24">2.4.1.-</ecNumber>
    </recommendedName>
</protein>
<feature type="domain" description="Fucosyltransferase C-terminal" evidence="25">
    <location>
        <begin position="206"/>
        <end position="379"/>
    </location>
</feature>
<evidence type="ECO:0000256" key="22">
    <source>
        <dbReference type="ARBA" id="ARBA00043828"/>
    </source>
</evidence>
<evidence type="ECO:0000256" key="21">
    <source>
        <dbReference type="ARBA" id="ARBA00037848"/>
    </source>
</evidence>
<dbReference type="GO" id="GO:0032580">
    <property type="term" value="C:Golgi cisterna membrane"/>
    <property type="evidence" value="ECO:0007669"/>
    <property type="project" value="UniProtKB-SubCell"/>
</dbReference>
<evidence type="ECO:0000256" key="11">
    <source>
        <dbReference type="ARBA" id="ARBA00023098"/>
    </source>
</evidence>
<reference evidence="27" key="1">
    <citation type="submission" date="2021-02" db="EMBL/GenBank/DDBJ databases">
        <title>Comparative genomics reveals that relaxation of natural selection precedes convergent phenotypic evolution of cavefish.</title>
        <authorList>
            <person name="Peng Z."/>
        </authorList>
    </citation>
    <scope>NUCLEOTIDE SEQUENCE</scope>
    <source>
        <tissue evidence="27">Muscle</tissue>
    </source>
</reference>
<dbReference type="EMBL" id="JAFHDT010000016">
    <property type="protein sequence ID" value="KAI7798693.1"/>
    <property type="molecule type" value="Genomic_DNA"/>
</dbReference>
<comment type="pathway">
    <text evidence="1">Protein modification; protein glycosylation.</text>
</comment>
<comment type="caution">
    <text evidence="27">The sequence shown here is derived from an EMBL/GenBank/DDBJ whole genome shotgun (WGS) entry which is preliminary data.</text>
</comment>
<evidence type="ECO:0000259" key="26">
    <source>
        <dbReference type="Pfam" id="PF17039"/>
    </source>
</evidence>
<dbReference type="Pfam" id="PF00852">
    <property type="entry name" value="Glyco_transf_10"/>
    <property type="match status" value="1"/>
</dbReference>
<gene>
    <name evidence="27" type="ORF">IRJ41_014107</name>
</gene>
<dbReference type="PANTHER" id="PTHR11929:SF10">
    <property type="entry name" value="4-GALACTOSYL-N-ACETYLGLUCOSAMINIDE 3-ALPHA-L-FUCOSYLTRANSFERASE 9"/>
    <property type="match status" value="1"/>
</dbReference>
<evidence type="ECO:0000256" key="17">
    <source>
        <dbReference type="ARBA" id="ARBA00036234"/>
    </source>
</evidence>
<keyword evidence="28" id="KW-1185">Reference proteome</keyword>
<accession>A0A9W7WIH7</accession>
<name>A0A9W7WIH7_TRIRA</name>
<evidence type="ECO:0000256" key="20">
    <source>
        <dbReference type="ARBA" id="ARBA00036757"/>
    </source>
</evidence>
<dbReference type="OrthoDB" id="427096at2759"/>
<feature type="domain" description="Fucosyltransferase N-terminal" evidence="26">
    <location>
        <begin position="85"/>
        <end position="191"/>
    </location>
</feature>
<dbReference type="InterPro" id="IPR031481">
    <property type="entry name" value="Glyco_tran_10_N"/>
</dbReference>
<comment type="catalytic activity">
    <reaction evidence="15">
        <text>a beta-D-galactosyl-(1-&gt;4)-N-acetyl-beta-D-glucosaminyl derivative + GDP-beta-L-fucose = a beta-D-galactosyl-(1-&gt;4)-[alpha-L-fucosyl-(1-&gt;3)]-N-acetyl-beta-D-glucosaminyl derivative + GDP + H(+)</text>
        <dbReference type="Rhea" id="RHEA:14257"/>
        <dbReference type="ChEBI" id="CHEBI:15378"/>
        <dbReference type="ChEBI" id="CHEBI:57273"/>
        <dbReference type="ChEBI" id="CHEBI:58189"/>
        <dbReference type="ChEBI" id="CHEBI:133507"/>
        <dbReference type="ChEBI" id="CHEBI:137941"/>
        <dbReference type="EC" id="2.4.1.152"/>
    </reaction>
    <physiologicalReaction direction="left-to-right" evidence="15">
        <dbReference type="Rhea" id="RHEA:14258"/>
    </physiologicalReaction>
</comment>
<keyword evidence="11" id="KW-0443">Lipid metabolism</keyword>
<keyword evidence="5 24" id="KW-0328">Glycosyltransferase</keyword>
<keyword evidence="13" id="KW-1015">Disulfide bond</keyword>
<dbReference type="GO" id="GO:0006629">
    <property type="term" value="P:lipid metabolic process"/>
    <property type="evidence" value="ECO:0007669"/>
    <property type="project" value="UniProtKB-KW"/>
</dbReference>
<evidence type="ECO:0000256" key="9">
    <source>
        <dbReference type="ARBA" id="ARBA00022989"/>
    </source>
</evidence>
<evidence type="ECO:0000256" key="12">
    <source>
        <dbReference type="ARBA" id="ARBA00023136"/>
    </source>
</evidence>
<evidence type="ECO:0000256" key="8">
    <source>
        <dbReference type="ARBA" id="ARBA00022968"/>
    </source>
</evidence>
<dbReference type="SUPFAM" id="SSF53756">
    <property type="entry name" value="UDP-Glycosyltransferase/glycogen phosphorylase"/>
    <property type="match status" value="1"/>
</dbReference>
<keyword evidence="9 24" id="KW-1133">Transmembrane helix</keyword>
<comment type="catalytic activity">
    <reaction evidence="17">
        <text>an alpha-Neu5Ac-(2-&gt;3)-beta-D-Gal-(1-&gt;4)-beta-D-GlcNAc-(1-&gt;3)-beta-D-Gal-(1-&gt;4)-beta-D-GlcNAc derivative + GDP-beta-L-fucose = an alpha-Neu5Ac-(2-&gt;3)-beta-D-Gal-(1-&gt;4)-beta-D-GlcNAc-(1-&gt;3)-beta-D-Gal-(1-&gt;4)-[alpha-L-Fuc-(1-&gt;3)]-beta-D-GlcNAc derivative + GDP + H(+)</text>
        <dbReference type="Rhea" id="RHEA:68044"/>
        <dbReference type="ChEBI" id="CHEBI:15378"/>
        <dbReference type="ChEBI" id="CHEBI:57273"/>
        <dbReference type="ChEBI" id="CHEBI:58189"/>
        <dbReference type="ChEBI" id="CHEBI:145343"/>
        <dbReference type="ChEBI" id="CHEBI:176900"/>
    </reaction>
    <physiologicalReaction direction="left-to-right" evidence="17">
        <dbReference type="Rhea" id="RHEA:68045"/>
    </physiologicalReaction>
</comment>
<evidence type="ECO:0000256" key="23">
    <source>
        <dbReference type="ARBA" id="ARBA00043838"/>
    </source>
</evidence>
<evidence type="ECO:0000259" key="25">
    <source>
        <dbReference type="Pfam" id="PF00852"/>
    </source>
</evidence>
<keyword evidence="8" id="KW-0735">Signal-anchor</keyword>
<keyword evidence="7 24" id="KW-0812">Transmembrane</keyword>
<keyword evidence="6 24" id="KW-0808">Transferase</keyword>
<comment type="similarity">
    <text evidence="3 24">Belongs to the glycosyltransferase 10 family.</text>
</comment>